<dbReference type="AlphaFoldDB" id="A0A0F6R216"/>
<gene>
    <name evidence="1" type="ORF">UL82_10380</name>
</gene>
<name>A0A0F6R216_9CORY</name>
<reference evidence="1 2" key="1">
    <citation type="journal article" date="2015" name="Genome Announc.">
        <title>Complete Genome Sequence of Corynebacterium kutscheri DSM 20755, a Corynebacterial Type Strain with Remarkably Low G+C Content of Chromosomal DNA.</title>
        <authorList>
            <person name="Ruckert C."/>
            <person name="Albersmeier A."/>
            <person name="Winkler A."/>
            <person name="Tauch A."/>
        </authorList>
    </citation>
    <scope>NUCLEOTIDE SEQUENCE [LARGE SCALE GENOMIC DNA]</scope>
    <source>
        <strain evidence="1 2">DSM 20755</strain>
    </source>
</reference>
<evidence type="ECO:0000313" key="1">
    <source>
        <dbReference type="EMBL" id="AKE42210.1"/>
    </source>
</evidence>
<accession>A0A0F6R216</accession>
<sequence length="55" mass="6497">MFFRRFTNELMFLKPTGLGRELSMYNLFPSELLTLVKSIDYELDLHISLTTPELN</sequence>
<organism evidence="1 2">
    <name type="scientific">Corynebacterium kutscheri</name>
    <dbReference type="NCBI Taxonomy" id="35755"/>
    <lineage>
        <taxon>Bacteria</taxon>
        <taxon>Bacillati</taxon>
        <taxon>Actinomycetota</taxon>
        <taxon>Actinomycetes</taxon>
        <taxon>Mycobacteriales</taxon>
        <taxon>Corynebacteriaceae</taxon>
        <taxon>Corynebacterium</taxon>
    </lineage>
</organism>
<dbReference type="HOGENOM" id="CLU_3024421_0_0_11"/>
<dbReference type="EMBL" id="CP011312">
    <property type="protein sequence ID" value="AKE42210.1"/>
    <property type="molecule type" value="Genomic_DNA"/>
</dbReference>
<proteinExistence type="predicted"/>
<dbReference type="KEGG" id="cku:UL82_10380"/>
<dbReference type="STRING" id="35755.UL82_10380"/>
<keyword evidence="2" id="KW-1185">Reference proteome</keyword>
<protein>
    <submittedName>
        <fullName evidence="1">Uncharacterized protein</fullName>
    </submittedName>
</protein>
<evidence type="ECO:0000313" key="2">
    <source>
        <dbReference type="Proteomes" id="UP000033457"/>
    </source>
</evidence>
<dbReference type="Proteomes" id="UP000033457">
    <property type="component" value="Chromosome"/>
</dbReference>